<evidence type="ECO:0000256" key="3">
    <source>
        <dbReference type="ARBA" id="ARBA00022475"/>
    </source>
</evidence>
<dbReference type="SUPFAM" id="SSF161098">
    <property type="entry name" value="MetI-like"/>
    <property type="match status" value="1"/>
</dbReference>
<dbReference type="Proteomes" id="UP001596105">
    <property type="component" value="Unassembled WGS sequence"/>
</dbReference>
<feature type="domain" description="ABC transmembrane type-1" evidence="8">
    <location>
        <begin position="7"/>
        <end position="197"/>
    </location>
</feature>
<keyword evidence="3" id="KW-1003">Cell membrane</keyword>
<evidence type="ECO:0000256" key="6">
    <source>
        <dbReference type="ARBA" id="ARBA00023136"/>
    </source>
</evidence>
<evidence type="ECO:0000313" key="9">
    <source>
        <dbReference type="EMBL" id="MFC5471835.1"/>
    </source>
</evidence>
<evidence type="ECO:0000256" key="4">
    <source>
        <dbReference type="ARBA" id="ARBA00022692"/>
    </source>
</evidence>
<organism evidence="9 10">
    <name type="scientific">Cohnella suwonensis</name>
    <dbReference type="NCBI Taxonomy" id="696072"/>
    <lineage>
        <taxon>Bacteria</taxon>
        <taxon>Bacillati</taxon>
        <taxon>Bacillota</taxon>
        <taxon>Bacilli</taxon>
        <taxon>Bacillales</taxon>
        <taxon>Paenibacillaceae</taxon>
        <taxon>Cohnella</taxon>
    </lineage>
</organism>
<feature type="transmembrane region" description="Helical" evidence="7">
    <location>
        <begin position="176"/>
        <end position="197"/>
    </location>
</feature>
<evidence type="ECO:0000313" key="10">
    <source>
        <dbReference type="Proteomes" id="UP001596105"/>
    </source>
</evidence>
<comment type="subcellular location">
    <subcellularLocation>
        <location evidence="1 7">Cell membrane</location>
        <topology evidence="1 7">Multi-pass membrane protein</topology>
    </subcellularLocation>
</comment>
<dbReference type="Gene3D" id="1.10.3720.10">
    <property type="entry name" value="MetI-like"/>
    <property type="match status" value="1"/>
</dbReference>
<dbReference type="PANTHER" id="PTHR43744:SF12">
    <property type="entry name" value="ABC TRANSPORTER PERMEASE PROTEIN MG189-RELATED"/>
    <property type="match status" value="1"/>
</dbReference>
<keyword evidence="2 7" id="KW-0813">Transport</keyword>
<evidence type="ECO:0000256" key="7">
    <source>
        <dbReference type="RuleBase" id="RU363032"/>
    </source>
</evidence>
<dbReference type="CDD" id="cd06261">
    <property type="entry name" value="TM_PBP2"/>
    <property type="match status" value="1"/>
</dbReference>
<proteinExistence type="inferred from homology"/>
<evidence type="ECO:0000259" key="8">
    <source>
        <dbReference type="PROSITE" id="PS50928"/>
    </source>
</evidence>
<keyword evidence="6 7" id="KW-0472">Membrane</keyword>
<feature type="transmembrane region" description="Helical" evidence="7">
    <location>
        <begin position="42"/>
        <end position="63"/>
    </location>
</feature>
<comment type="caution">
    <text evidence="9">The sequence shown here is derived from an EMBL/GenBank/DDBJ whole genome shotgun (WGS) entry which is preliminary data.</text>
</comment>
<reference evidence="10" key="1">
    <citation type="journal article" date="2019" name="Int. J. Syst. Evol. Microbiol.">
        <title>The Global Catalogue of Microorganisms (GCM) 10K type strain sequencing project: providing services to taxonomists for standard genome sequencing and annotation.</title>
        <authorList>
            <consortium name="The Broad Institute Genomics Platform"/>
            <consortium name="The Broad Institute Genome Sequencing Center for Infectious Disease"/>
            <person name="Wu L."/>
            <person name="Ma J."/>
        </authorList>
    </citation>
    <scope>NUCLEOTIDE SEQUENCE [LARGE SCALE GENOMIC DNA]</scope>
    <source>
        <strain evidence="10">CCUG 57113</strain>
    </source>
</reference>
<name>A0ABW0M2P7_9BACL</name>
<protein>
    <submittedName>
        <fullName evidence="9">Carbohydrate ABC transporter permease</fullName>
    </submittedName>
</protein>
<evidence type="ECO:0000256" key="5">
    <source>
        <dbReference type="ARBA" id="ARBA00022989"/>
    </source>
</evidence>
<feature type="transmembrane region" description="Helical" evidence="7">
    <location>
        <begin position="117"/>
        <end position="139"/>
    </location>
</feature>
<dbReference type="InterPro" id="IPR000515">
    <property type="entry name" value="MetI-like"/>
</dbReference>
<accession>A0ABW0M2P7</accession>
<dbReference type="RefSeq" id="WP_209744281.1">
    <property type="nucleotide sequence ID" value="NZ_JBHSMH010000111.1"/>
</dbReference>
<feature type="transmembrane region" description="Helical" evidence="7">
    <location>
        <begin position="6"/>
        <end position="30"/>
    </location>
</feature>
<feature type="transmembrane region" description="Helical" evidence="7">
    <location>
        <begin position="75"/>
        <end position="96"/>
    </location>
</feature>
<dbReference type="EMBL" id="JBHSMH010000111">
    <property type="protein sequence ID" value="MFC5471835.1"/>
    <property type="molecule type" value="Genomic_DNA"/>
</dbReference>
<keyword evidence="5 7" id="KW-1133">Transmembrane helix</keyword>
<comment type="similarity">
    <text evidence="7">Belongs to the binding-protein-dependent transport system permease family.</text>
</comment>
<gene>
    <name evidence="9" type="ORF">ACFPPD_24465</name>
</gene>
<dbReference type="PANTHER" id="PTHR43744">
    <property type="entry name" value="ABC TRANSPORTER PERMEASE PROTEIN MG189-RELATED-RELATED"/>
    <property type="match status" value="1"/>
</dbReference>
<evidence type="ECO:0000256" key="1">
    <source>
        <dbReference type="ARBA" id="ARBA00004651"/>
    </source>
</evidence>
<sequence length="212" mass="23932">MDFSRYFLNSVIITGSTIIFGTIINSMFGYALAKLNFGGQKVLIPMIVALMIIPVESVAIPMLLLVNEFRMVDTYIVQILPFLAETLFIFLFYQFFRQIPNELQEAAIMDGASYLVIYRRIILPLSRPVIATVVIFYALGRWGDLLWPILVTRGEAVRPLPLAMQTLFMAQSDMQWGQIFAFATMMSLPLLILFVAAQKQFIRSVASTGIKG</sequence>
<dbReference type="InterPro" id="IPR035906">
    <property type="entry name" value="MetI-like_sf"/>
</dbReference>
<evidence type="ECO:0000256" key="2">
    <source>
        <dbReference type="ARBA" id="ARBA00022448"/>
    </source>
</evidence>
<keyword evidence="10" id="KW-1185">Reference proteome</keyword>
<keyword evidence="4 7" id="KW-0812">Transmembrane</keyword>
<dbReference type="PROSITE" id="PS50928">
    <property type="entry name" value="ABC_TM1"/>
    <property type="match status" value="1"/>
</dbReference>
<dbReference type="Pfam" id="PF00528">
    <property type="entry name" value="BPD_transp_1"/>
    <property type="match status" value="1"/>
</dbReference>